<dbReference type="Pfam" id="PF13302">
    <property type="entry name" value="Acetyltransf_3"/>
    <property type="match status" value="1"/>
</dbReference>
<dbReference type="InterPro" id="IPR016181">
    <property type="entry name" value="Acyl_CoA_acyltransferase"/>
</dbReference>
<dbReference type="InterPro" id="IPR000182">
    <property type="entry name" value="GNAT_dom"/>
</dbReference>
<feature type="domain" description="N-acetyltransferase" evidence="1">
    <location>
        <begin position="1"/>
        <end position="146"/>
    </location>
</feature>
<sequence length="154" mass="17357">MRYFPRRLTRAQSDAMADRCAALIAENGWGFWAVETCKDGRFIGFVGLHAPTVDLPFSPCIEIGWRLSRDAWGQGYATEAAREALAVGFEQLQLHEIVAFTALRNARSRAVMDRLGMREDAMTFSHPSVPDDSPLRVHCLYRLTQADWAARRLG</sequence>
<comment type="caution">
    <text evidence="2">The sequence shown here is derived from an EMBL/GenBank/DDBJ whole genome shotgun (WGS) entry which is preliminary data.</text>
</comment>
<proteinExistence type="predicted"/>
<evidence type="ECO:0000259" key="1">
    <source>
        <dbReference type="PROSITE" id="PS51186"/>
    </source>
</evidence>
<dbReference type="GO" id="GO:0016747">
    <property type="term" value="F:acyltransferase activity, transferring groups other than amino-acyl groups"/>
    <property type="evidence" value="ECO:0007669"/>
    <property type="project" value="InterPro"/>
</dbReference>
<name>A0A917PN90_9PSED</name>
<dbReference type="PANTHER" id="PTHR43792:SF1">
    <property type="entry name" value="N-ACETYLTRANSFERASE DOMAIN-CONTAINING PROTEIN"/>
    <property type="match status" value="1"/>
</dbReference>
<dbReference type="PANTHER" id="PTHR43792">
    <property type="entry name" value="GNAT FAMILY, PUTATIVE (AFU_ORTHOLOGUE AFUA_3G00765)-RELATED-RELATED"/>
    <property type="match status" value="1"/>
</dbReference>
<dbReference type="Proteomes" id="UP000635983">
    <property type="component" value="Unassembled WGS sequence"/>
</dbReference>
<protein>
    <submittedName>
        <fullName evidence="2">GCN5 family N-acetyltransferase</fullName>
    </submittedName>
</protein>
<dbReference type="EMBL" id="BMPO01000002">
    <property type="protein sequence ID" value="GGJ85046.1"/>
    <property type="molecule type" value="Genomic_DNA"/>
</dbReference>
<dbReference type="AlphaFoldDB" id="A0A917PN90"/>
<gene>
    <name evidence="2" type="ORF">GCM10009304_08830</name>
</gene>
<organism evidence="2 3">
    <name type="scientific">Pseudomonas matsuisoli</name>
    <dbReference type="NCBI Taxonomy" id="1515666"/>
    <lineage>
        <taxon>Bacteria</taxon>
        <taxon>Pseudomonadati</taxon>
        <taxon>Pseudomonadota</taxon>
        <taxon>Gammaproteobacteria</taxon>
        <taxon>Pseudomonadales</taxon>
        <taxon>Pseudomonadaceae</taxon>
        <taxon>Pseudomonas</taxon>
    </lineage>
</organism>
<accession>A0A917PN90</accession>
<dbReference type="SUPFAM" id="SSF55729">
    <property type="entry name" value="Acyl-CoA N-acyltransferases (Nat)"/>
    <property type="match status" value="1"/>
</dbReference>
<reference evidence="2" key="2">
    <citation type="submission" date="2020-09" db="EMBL/GenBank/DDBJ databases">
        <authorList>
            <person name="Sun Q."/>
            <person name="Ohkuma M."/>
        </authorList>
    </citation>
    <scope>NUCLEOTIDE SEQUENCE</scope>
    <source>
        <strain evidence="2">JCM 30078</strain>
    </source>
</reference>
<dbReference type="InterPro" id="IPR051531">
    <property type="entry name" value="N-acetyltransferase"/>
</dbReference>
<evidence type="ECO:0000313" key="3">
    <source>
        <dbReference type="Proteomes" id="UP000635983"/>
    </source>
</evidence>
<dbReference type="PROSITE" id="PS51186">
    <property type="entry name" value="GNAT"/>
    <property type="match status" value="1"/>
</dbReference>
<evidence type="ECO:0000313" key="2">
    <source>
        <dbReference type="EMBL" id="GGJ85046.1"/>
    </source>
</evidence>
<dbReference type="Gene3D" id="3.40.630.30">
    <property type="match status" value="1"/>
</dbReference>
<reference evidence="2" key="1">
    <citation type="journal article" date="2014" name="Int. J. Syst. Evol. Microbiol.">
        <title>Complete genome sequence of Corynebacterium casei LMG S-19264T (=DSM 44701T), isolated from a smear-ripened cheese.</title>
        <authorList>
            <consortium name="US DOE Joint Genome Institute (JGI-PGF)"/>
            <person name="Walter F."/>
            <person name="Albersmeier A."/>
            <person name="Kalinowski J."/>
            <person name="Ruckert C."/>
        </authorList>
    </citation>
    <scope>NUCLEOTIDE SEQUENCE</scope>
    <source>
        <strain evidence="2">JCM 30078</strain>
    </source>
</reference>
<keyword evidence="3" id="KW-1185">Reference proteome</keyword>